<name>A0A9W7ECH1_9STRA</name>
<dbReference type="EMBL" id="BLQM01000163">
    <property type="protein sequence ID" value="GMH71203.1"/>
    <property type="molecule type" value="Genomic_DNA"/>
</dbReference>
<dbReference type="AlphaFoldDB" id="A0A9W7ECH1"/>
<dbReference type="Proteomes" id="UP001162640">
    <property type="component" value="Unassembled WGS sequence"/>
</dbReference>
<evidence type="ECO:0000313" key="2">
    <source>
        <dbReference type="Proteomes" id="UP001162640"/>
    </source>
</evidence>
<reference evidence="2" key="1">
    <citation type="journal article" date="2023" name="Commun. Biol.">
        <title>Genome analysis of Parmales, the sister group of diatoms, reveals the evolutionary specialization of diatoms from phago-mixotrophs to photoautotrophs.</title>
        <authorList>
            <person name="Ban H."/>
            <person name="Sato S."/>
            <person name="Yoshikawa S."/>
            <person name="Yamada K."/>
            <person name="Nakamura Y."/>
            <person name="Ichinomiya M."/>
            <person name="Sato N."/>
            <person name="Blanc-Mathieu R."/>
            <person name="Endo H."/>
            <person name="Kuwata A."/>
            <person name="Ogata H."/>
        </authorList>
    </citation>
    <scope>NUCLEOTIDE SEQUENCE [LARGE SCALE GENOMIC DNA]</scope>
</reference>
<gene>
    <name evidence="1" type="ORF">TL16_g05590</name>
</gene>
<comment type="caution">
    <text evidence="1">The sequence shown here is derived from an EMBL/GenBank/DDBJ whole genome shotgun (WGS) entry which is preliminary data.</text>
</comment>
<proteinExistence type="predicted"/>
<protein>
    <submittedName>
        <fullName evidence="1">Uncharacterized protein</fullName>
    </submittedName>
</protein>
<sequence length="74" mass="7885">MINQHVLPSYKDSEVGPVSDLEASVVTLKAAVADIHAAETPYAAATLAPTLRLETMVDIREFCDAAEDVVPADM</sequence>
<organism evidence="1 2">
    <name type="scientific">Triparma laevis f. inornata</name>
    <dbReference type="NCBI Taxonomy" id="1714386"/>
    <lineage>
        <taxon>Eukaryota</taxon>
        <taxon>Sar</taxon>
        <taxon>Stramenopiles</taxon>
        <taxon>Ochrophyta</taxon>
        <taxon>Bolidophyceae</taxon>
        <taxon>Parmales</taxon>
        <taxon>Triparmaceae</taxon>
        <taxon>Triparma</taxon>
    </lineage>
</organism>
<accession>A0A9W7ECH1</accession>
<evidence type="ECO:0000313" key="1">
    <source>
        <dbReference type="EMBL" id="GMH71203.1"/>
    </source>
</evidence>